<dbReference type="PANTHER" id="PTHR45436">
    <property type="entry name" value="SENSOR HISTIDINE KINASE YKOH"/>
    <property type="match status" value="1"/>
</dbReference>
<dbReference type="InterPro" id="IPR050428">
    <property type="entry name" value="TCS_sensor_his_kinase"/>
</dbReference>
<dbReference type="PANTHER" id="PTHR45436:SF5">
    <property type="entry name" value="SENSOR HISTIDINE KINASE TRCS"/>
    <property type="match status" value="1"/>
</dbReference>
<proteinExistence type="predicted"/>
<feature type="compositionally biased region" description="Polar residues" evidence="11">
    <location>
        <begin position="409"/>
        <end position="422"/>
    </location>
</feature>
<evidence type="ECO:0000256" key="3">
    <source>
        <dbReference type="ARBA" id="ARBA00012438"/>
    </source>
</evidence>
<dbReference type="CDD" id="cd06225">
    <property type="entry name" value="HAMP"/>
    <property type="match status" value="1"/>
</dbReference>
<evidence type="ECO:0000256" key="7">
    <source>
        <dbReference type="ARBA" id="ARBA00022777"/>
    </source>
</evidence>
<feature type="transmembrane region" description="Helical" evidence="12">
    <location>
        <begin position="32"/>
        <end position="55"/>
    </location>
</feature>
<dbReference type="SUPFAM" id="SSF158472">
    <property type="entry name" value="HAMP domain-like"/>
    <property type="match status" value="1"/>
</dbReference>
<dbReference type="InterPro" id="IPR003661">
    <property type="entry name" value="HisK_dim/P_dom"/>
</dbReference>
<keyword evidence="9" id="KW-0902">Two-component regulatory system</keyword>
<dbReference type="Pfam" id="PF00512">
    <property type="entry name" value="HisKA"/>
    <property type="match status" value="1"/>
</dbReference>
<dbReference type="InterPro" id="IPR004358">
    <property type="entry name" value="Sig_transdc_His_kin-like_C"/>
</dbReference>
<dbReference type="Gene3D" id="3.30.565.10">
    <property type="entry name" value="Histidine kinase-like ATPase, C-terminal domain"/>
    <property type="match status" value="1"/>
</dbReference>
<organism evidence="15 16">
    <name type="scientific">Streptomyces monticola</name>
    <dbReference type="NCBI Taxonomy" id="2666263"/>
    <lineage>
        <taxon>Bacteria</taxon>
        <taxon>Bacillati</taxon>
        <taxon>Actinomycetota</taxon>
        <taxon>Actinomycetes</taxon>
        <taxon>Kitasatosporales</taxon>
        <taxon>Streptomycetaceae</taxon>
        <taxon>Streptomyces</taxon>
    </lineage>
</organism>
<dbReference type="Gene3D" id="1.10.287.130">
    <property type="match status" value="1"/>
</dbReference>
<evidence type="ECO:0000256" key="12">
    <source>
        <dbReference type="SAM" id="Phobius"/>
    </source>
</evidence>
<feature type="domain" description="Histidine kinase" evidence="13">
    <location>
        <begin position="182"/>
        <end position="391"/>
    </location>
</feature>
<evidence type="ECO:0000256" key="2">
    <source>
        <dbReference type="ARBA" id="ARBA00004236"/>
    </source>
</evidence>
<keyword evidence="16" id="KW-1185">Reference proteome</keyword>
<evidence type="ECO:0000313" key="16">
    <source>
        <dbReference type="Proteomes" id="UP001596523"/>
    </source>
</evidence>
<evidence type="ECO:0000256" key="10">
    <source>
        <dbReference type="ARBA" id="ARBA00023136"/>
    </source>
</evidence>
<sequence>MPATASDPAGTAPASAPAPFRRRFRWTVRLRLTLLYGVLFLVSGAALLIITYILVFTREPQYLVKTIGGPYGLPPIDPARFRFPDPGEQREAMLQQLLTQSVLALALMSAVSVVLGWLMAGRVLRPVRTMSDKARRISDRNLHERLGIQGPDDELKDLGDTIDALLSRLDAAFAAQKHFVANASHELRTPLTLQRAMLEVALADPAADEKSLRAVCLRVLAAGEQQEHLIAALLTLARSQRGLQRRERVDLATVAEKTLGEHAAAGVRVERELGPAVTTGDPRLLASLVTNLVDNAVRHNAPGGWVRVRSGTTAGRPVLQVTNSGPDIPDERVGTLFQPFQRFEARTGTPEGHGLGLSIVAAVAEAHGAPVTARPGPEGGLDITVTFAPEDPGPFAPEDQGPARGASTAVPTRQDNGTIAQT</sequence>
<dbReference type="SMART" id="SM00388">
    <property type="entry name" value="HisKA"/>
    <property type="match status" value="1"/>
</dbReference>
<evidence type="ECO:0000259" key="14">
    <source>
        <dbReference type="PROSITE" id="PS50885"/>
    </source>
</evidence>
<comment type="caution">
    <text evidence="15">The sequence shown here is derived from an EMBL/GenBank/DDBJ whole genome shotgun (WGS) entry which is preliminary data.</text>
</comment>
<evidence type="ECO:0000259" key="13">
    <source>
        <dbReference type="PROSITE" id="PS50109"/>
    </source>
</evidence>
<evidence type="ECO:0000256" key="5">
    <source>
        <dbReference type="ARBA" id="ARBA00022679"/>
    </source>
</evidence>
<dbReference type="Proteomes" id="UP001596523">
    <property type="component" value="Unassembled WGS sequence"/>
</dbReference>
<dbReference type="GO" id="GO:0016301">
    <property type="term" value="F:kinase activity"/>
    <property type="evidence" value="ECO:0007669"/>
    <property type="project" value="UniProtKB-KW"/>
</dbReference>
<dbReference type="InterPro" id="IPR036097">
    <property type="entry name" value="HisK_dim/P_sf"/>
</dbReference>
<dbReference type="PROSITE" id="PS50885">
    <property type="entry name" value="HAMP"/>
    <property type="match status" value="1"/>
</dbReference>
<dbReference type="SMART" id="SM00304">
    <property type="entry name" value="HAMP"/>
    <property type="match status" value="1"/>
</dbReference>
<gene>
    <name evidence="15" type="ORF">ACFQVC_08995</name>
</gene>
<dbReference type="Pfam" id="PF00672">
    <property type="entry name" value="HAMP"/>
    <property type="match status" value="1"/>
</dbReference>
<comment type="subcellular location">
    <subcellularLocation>
        <location evidence="2">Cell membrane</location>
    </subcellularLocation>
</comment>
<dbReference type="InterPro" id="IPR003660">
    <property type="entry name" value="HAMP_dom"/>
</dbReference>
<feature type="domain" description="HAMP" evidence="14">
    <location>
        <begin position="121"/>
        <end position="174"/>
    </location>
</feature>
<protein>
    <recommendedName>
        <fullName evidence="3">histidine kinase</fullName>
        <ecNumber evidence="3">2.7.13.3</ecNumber>
    </recommendedName>
</protein>
<dbReference type="InterPro" id="IPR003594">
    <property type="entry name" value="HATPase_dom"/>
</dbReference>
<dbReference type="SMART" id="SM00387">
    <property type="entry name" value="HATPase_c"/>
    <property type="match status" value="1"/>
</dbReference>
<evidence type="ECO:0000256" key="8">
    <source>
        <dbReference type="ARBA" id="ARBA00022989"/>
    </source>
</evidence>
<dbReference type="Gene3D" id="6.10.340.10">
    <property type="match status" value="1"/>
</dbReference>
<evidence type="ECO:0000256" key="11">
    <source>
        <dbReference type="SAM" id="MobiDB-lite"/>
    </source>
</evidence>
<comment type="catalytic activity">
    <reaction evidence="1">
        <text>ATP + protein L-histidine = ADP + protein N-phospho-L-histidine.</text>
        <dbReference type="EC" id="2.7.13.3"/>
    </reaction>
</comment>
<name>A0ABW2JE81_9ACTN</name>
<evidence type="ECO:0000256" key="4">
    <source>
        <dbReference type="ARBA" id="ARBA00022553"/>
    </source>
</evidence>
<dbReference type="InterPro" id="IPR005467">
    <property type="entry name" value="His_kinase_dom"/>
</dbReference>
<dbReference type="PROSITE" id="PS50109">
    <property type="entry name" value="HIS_KIN"/>
    <property type="match status" value="1"/>
</dbReference>
<accession>A0ABW2JE81</accession>
<dbReference type="Pfam" id="PF02518">
    <property type="entry name" value="HATPase_c"/>
    <property type="match status" value="1"/>
</dbReference>
<keyword evidence="5" id="KW-0808">Transferase</keyword>
<keyword evidence="10 12" id="KW-0472">Membrane</keyword>
<dbReference type="InterPro" id="IPR036890">
    <property type="entry name" value="HATPase_C_sf"/>
</dbReference>
<evidence type="ECO:0000256" key="6">
    <source>
        <dbReference type="ARBA" id="ARBA00022692"/>
    </source>
</evidence>
<reference evidence="16" key="1">
    <citation type="journal article" date="2019" name="Int. J. Syst. Evol. Microbiol.">
        <title>The Global Catalogue of Microorganisms (GCM) 10K type strain sequencing project: providing services to taxonomists for standard genome sequencing and annotation.</title>
        <authorList>
            <consortium name="The Broad Institute Genomics Platform"/>
            <consortium name="The Broad Institute Genome Sequencing Center for Infectious Disease"/>
            <person name="Wu L."/>
            <person name="Ma J."/>
        </authorList>
    </citation>
    <scope>NUCLEOTIDE SEQUENCE [LARGE SCALE GENOMIC DNA]</scope>
    <source>
        <strain evidence="16">SYNS20</strain>
    </source>
</reference>
<feature type="transmembrane region" description="Helical" evidence="12">
    <location>
        <begin position="102"/>
        <end position="120"/>
    </location>
</feature>
<evidence type="ECO:0000313" key="15">
    <source>
        <dbReference type="EMBL" id="MFC7304344.1"/>
    </source>
</evidence>
<dbReference type="EMBL" id="JBHTCF010000003">
    <property type="protein sequence ID" value="MFC7304344.1"/>
    <property type="molecule type" value="Genomic_DNA"/>
</dbReference>
<keyword evidence="8 12" id="KW-1133">Transmembrane helix</keyword>
<evidence type="ECO:0000256" key="9">
    <source>
        <dbReference type="ARBA" id="ARBA00023012"/>
    </source>
</evidence>
<evidence type="ECO:0000256" key="1">
    <source>
        <dbReference type="ARBA" id="ARBA00000085"/>
    </source>
</evidence>
<keyword evidence="7 15" id="KW-0418">Kinase</keyword>
<keyword evidence="6 12" id="KW-0812">Transmembrane</keyword>
<dbReference type="EC" id="2.7.13.3" evidence="3"/>
<dbReference type="SUPFAM" id="SSF47384">
    <property type="entry name" value="Homodimeric domain of signal transducing histidine kinase"/>
    <property type="match status" value="1"/>
</dbReference>
<dbReference type="CDD" id="cd00082">
    <property type="entry name" value="HisKA"/>
    <property type="match status" value="1"/>
</dbReference>
<dbReference type="RefSeq" id="WP_381828663.1">
    <property type="nucleotide sequence ID" value="NZ_JBHTCF010000003.1"/>
</dbReference>
<dbReference type="SUPFAM" id="SSF55874">
    <property type="entry name" value="ATPase domain of HSP90 chaperone/DNA topoisomerase II/histidine kinase"/>
    <property type="match status" value="1"/>
</dbReference>
<keyword evidence="4" id="KW-0597">Phosphoprotein</keyword>
<feature type="region of interest" description="Disordered" evidence="11">
    <location>
        <begin position="383"/>
        <end position="422"/>
    </location>
</feature>
<dbReference type="PRINTS" id="PR00344">
    <property type="entry name" value="BCTRLSENSOR"/>
</dbReference>